<sequence length="712" mass="81113">MSIFNHFSNLDLKTDQQIAIGKLGAFLTSEEEIFILQGYAGSGKTTLLKGVTDYLKAQKVQTLLMAPTGRAAKVLREKVGNAHTIHKTIYNLSAIELKDDKEDAGKSIKYKFPLDDCPVKTVLIIDEASMVSSMESHHEIFTFGTGNLLDDLLTFSSLPGSGNKIIFVGDPAQLPPVGDPDSKALESDYFIKKGFKVETAVLQQVIRHEDNGILINATKIRGLLEKEKRSRLELFYDEHSFIKISNTEIANKYVAENPIPELGCGVIICYSNEQSLNYNRSIREKIYPGEKDVLPGDLLIIGNNNYHSYGTEIMNGDMAKVMENDEQIISRRNIPVYDTVNGKRVKKHVNLDFRKILIRLENLAVEIPCYIIDSLLNSPARDLSLLEMKAIYIDFVMRFNSEQERKKQLGQAFYKEGSEEFKQQLKTDPYYNALRVKYAYAITCHKAQGGEWDTTFVDYFGRTSLKNDPLKWSYTATTRARKKCYAANAPHLSDFSNFNISQIGNLTRVPEEYFDLSQVPLSPFHHSHDHLGKSMKYWEIEEKLKETPFQIIAVNTKDYLERYQINYMNKNIVVDGIHNGAGIFHDFTLKDPVNEDDETELLKNLNAPYQQVFNIDYKPDSPFLVRLYSLIQMACDECGVAITNVDERRSNYMVNYYLKTDAKAALIQFYFNKNDQITRAMPKSTKGNNDLKLMVLVSKLTALTSQLIEVNN</sequence>
<dbReference type="AlphaFoldDB" id="A0A5B8YFK5"/>
<dbReference type="RefSeq" id="WP_146830767.1">
    <property type="nucleotide sequence ID" value="NZ_CP042476.1"/>
</dbReference>
<dbReference type="CDD" id="cd17933">
    <property type="entry name" value="DEXSc_RecD-like"/>
    <property type="match status" value="1"/>
</dbReference>
<protein>
    <submittedName>
        <fullName evidence="5">AAA family ATPase</fullName>
    </submittedName>
</protein>
<feature type="domain" description="TATA-binding-like protein" evidence="4">
    <location>
        <begin position="536"/>
        <end position="598"/>
    </location>
</feature>
<gene>
    <name evidence="5" type="ORF">FK178_02735</name>
</gene>
<dbReference type="OrthoDB" id="9803432at2"/>
<dbReference type="Pfam" id="PF13604">
    <property type="entry name" value="AAA_30"/>
    <property type="match status" value="1"/>
</dbReference>
<feature type="domain" description="UvrD-like helicase C-terminal" evidence="3">
    <location>
        <begin position="438"/>
        <end position="485"/>
    </location>
</feature>
<keyword evidence="1" id="KW-0547">Nucleotide-binding</keyword>
<organism evidence="5 6">
    <name type="scientific">Antarcticibacterium arcticum</name>
    <dbReference type="NCBI Taxonomy" id="2585771"/>
    <lineage>
        <taxon>Bacteria</taxon>
        <taxon>Pseudomonadati</taxon>
        <taxon>Bacteroidota</taxon>
        <taxon>Flavobacteriia</taxon>
        <taxon>Flavobacteriales</taxon>
        <taxon>Flavobacteriaceae</taxon>
        <taxon>Antarcticibacterium</taxon>
    </lineage>
</organism>
<dbReference type="Pfam" id="PF13538">
    <property type="entry name" value="UvrD_C_2"/>
    <property type="match status" value="1"/>
</dbReference>
<evidence type="ECO:0000256" key="2">
    <source>
        <dbReference type="ARBA" id="ARBA00022840"/>
    </source>
</evidence>
<dbReference type="InterPro" id="IPR027785">
    <property type="entry name" value="UvrD-like_helicase_C"/>
</dbReference>
<evidence type="ECO:0000259" key="3">
    <source>
        <dbReference type="Pfam" id="PF13538"/>
    </source>
</evidence>
<name>A0A5B8YFK5_9FLAO</name>
<dbReference type="PANTHER" id="PTHR43788:SF6">
    <property type="entry name" value="DNA HELICASE B"/>
    <property type="match status" value="1"/>
</dbReference>
<dbReference type="KEGG" id="anp:FK178_02735"/>
<dbReference type="GO" id="GO:0003678">
    <property type="term" value="F:DNA helicase activity"/>
    <property type="evidence" value="ECO:0007669"/>
    <property type="project" value="UniProtKB-ARBA"/>
</dbReference>
<evidence type="ECO:0000256" key="1">
    <source>
        <dbReference type="ARBA" id="ARBA00022741"/>
    </source>
</evidence>
<accession>A0A5B8YFK5</accession>
<dbReference type="PANTHER" id="PTHR43788">
    <property type="entry name" value="DNA2/NAM7 HELICASE FAMILY MEMBER"/>
    <property type="match status" value="1"/>
</dbReference>
<evidence type="ECO:0000259" key="4">
    <source>
        <dbReference type="Pfam" id="PF22721"/>
    </source>
</evidence>
<dbReference type="InterPro" id="IPR027417">
    <property type="entry name" value="P-loop_NTPase"/>
</dbReference>
<proteinExistence type="predicted"/>
<keyword evidence="6" id="KW-1185">Reference proteome</keyword>
<dbReference type="Gene3D" id="3.40.50.300">
    <property type="entry name" value="P-loop containing nucleotide triphosphate hydrolases"/>
    <property type="match status" value="2"/>
</dbReference>
<dbReference type="SUPFAM" id="SSF52540">
    <property type="entry name" value="P-loop containing nucleoside triphosphate hydrolases"/>
    <property type="match status" value="1"/>
</dbReference>
<feature type="domain" description="TATA-binding-like protein" evidence="4">
    <location>
        <begin position="622"/>
        <end position="698"/>
    </location>
</feature>
<evidence type="ECO:0000313" key="6">
    <source>
        <dbReference type="Proteomes" id="UP000321954"/>
    </source>
</evidence>
<dbReference type="EMBL" id="CP042476">
    <property type="protein sequence ID" value="QED36695.1"/>
    <property type="molecule type" value="Genomic_DNA"/>
</dbReference>
<dbReference type="InterPro" id="IPR054572">
    <property type="entry name" value="TBP-TOTE"/>
</dbReference>
<keyword evidence="2" id="KW-0067">ATP-binding</keyword>
<dbReference type="InterPro" id="IPR050534">
    <property type="entry name" value="Coronavir_polyprotein_1ab"/>
</dbReference>
<dbReference type="GO" id="GO:0005524">
    <property type="term" value="F:ATP binding"/>
    <property type="evidence" value="ECO:0007669"/>
    <property type="project" value="UniProtKB-KW"/>
</dbReference>
<dbReference type="CDD" id="cd18809">
    <property type="entry name" value="SF1_C_RecD"/>
    <property type="match status" value="1"/>
</dbReference>
<reference evidence="5 6" key="1">
    <citation type="submission" date="2019-08" db="EMBL/GenBank/DDBJ databases">
        <title>Antarcticibacterium arcticum sp. nov., a bacterium isolated from marine sediment of the Canadian Beaufort Sea.</title>
        <authorList>
            <person name="Lee Y.M."/>
            <person name="Baek K."/>
            <person name="Lee D.-H."/>
            <person name="Shin S.C."/>
            <person name="Jin Y.K."/>
            <person name="Park Y."/>
        </authorList>
    </citation>
    <scope>NUCLEOTIDE SEQUENCE [LARGE SCALE GENOMIC DNA]</scope>
    <source>
        <strain evidence="5 6">PAMC 28998</strain>
    </source>
</reference>
<dbReference type="Pfam" id="PF22721">
    <property type="entry name" value="TBP-TOTE"/>
    <property type="match status" value="2"/>
</dbReference>
<dbReference type="Proteomes" id="UP000321954">
    <property type="component" value="Chromosome"/>
</dbReference>
<evidence type="ECO:0000313" key="5">
    <source>
        <dbReference type="EMBL" id="QED36695.1"/>
    </source>
</evidence>